<dbReference type="PANTHER" id="PTHR42867:SF1">
    <property type="entry name" value="MEMBRANE PROTEIN-RELATED"/>
    <property type="match status" value="1"/>
</dbReference>
<gene>
    <name evidence="1" type="ORF">METZ01_LOCUS210784</name>
</gene>
<name>A0A382F4M4_9ZZZZ</name>
<sequence length="107" mass="11987">MAELPRFNYGGQAVIEGVMIRGRNFFSLAVRRQDGTIFRQQEPLNNMFNGPIRRVPLLRGVLVLLESLTLGMKALRRSANIAMQEDQADEQEELPAWAMAGTLAISL</sequence>
<dbReference type="PANTHER" id="PTHR42867">
    <property type="entry name" value="MEMBRANE PROTEIN-RELATED"/>
    <property type="match status" value="1"/>
</dbReference>
<dbReference type="EMBL" id="UINC01047976">
    <property type="protein sequence ID" value="SVB57930.1"/>
    <property type="molecule type" value="Genomic_DNA"/>
</dbReference>
<feature type="non-terminal residue" evidence="1">
    <location>
        <position position="107"/>
    </location>
</feature>
<evidence type="ECO:0000313" key="1">
    <source>
        <dbReference type="EMBL" id="SVB57930.1"/>
    </source>
</evidence>
<organism evidence="1">
    <name type="scientific">marine metagenome</name>
    <dbReference type="NCBI Taxonomy" id="408172"/>
    <lineage>
        <taxon>unclassified sequences</taxon>
        <taxon>metagenomes</taxon>
        <taxon>ecological metagenomes</taxon>
    </lineage>
</organism>
<protein>
    <recommendedName>
        <fullName evidence="2">DUF1385 domain-containing protein</fullName>
    </recommendedName>
</protein>
<evidence type="ECO:0008006" key="2">
    <source>
        <dbReference type="Google" id="ProtNLM"/>
    </source>
</evidence>
<proteinExistence type="predicted"/>
<reference evidence="1" key="1">
    <citation type="submission" date="2018-05" db="EMBL/GenBank/DDBJ databases">
        <authorList>
            <person name="Lanie J.A."/>
            <person name="Ng W.-L."/>
            <person name="Kazmierczak K.M."/>
            <person name="Andrzejewski T.M."/>
            <person name="Davidsen T.M."/>
            <person name="Wayne K.J."/>
            <person name="Tettelin H."/>
            <person name="Glass J.I."/>
            <person name="Rusch D."/>
            <person name="Podicherti R."/>
            <person name="Tsui H.-C.T."/>
            <person name="Winkler M.E."/>
        </authorList>
    </citation>
    <scope>NUCLEOTIDE SEQUENCE</scope>
</reference>
<dbReference type="AlphaFoldDB" id="A0A382F4M4"/>
<dbReference type="InterPro" id="IPR010787">
    <property type="entry name" value="DUF1385"/>
</dbReference>
<accession>A0A382F4M4</accession>
<dbReference type="Pfam" id="PF07136">
    <property type="entry name" value="DUF1385"/>
    <property type="match status" value="1"/>
</dbReference>